<dbReference type="RefSeq" id="WP_151656256.1">
    <property type="nucleotide sequence ID" value="NZ_WBVP01000020.1"/>
</dbReference>
<evidence type="ECO:0000313" key="2">
    <source>
        <dbReference type="Proteomes" id="UP000434870"/>
    </source>
</evidence>
<sequence length="343" mass="39023">MQELKIAKDNMKYNFEKDVLDWSVNTITRLGHRAKAENDPLPSLAQVFTITRHLITPTSRNVKVAKGFVCPKDYIEGYNQIISEIKKGKDLSPRGSRQQNNVDVHVDGMLIDWGVHHLHLGTQFIEKGKNKGLIKGNKEILFVFFTYDCAYIIGVYDHRSWVREDVLLTVKNNWPNLIEPYRINRAIDLSRDVTESDRQLLRSNNINSPVKINRSIYFGPGGGISSGGLGINEIESANIVLRAINDLNKWFNENTPELKNQLSKYYHDIGNVTFIFEVSKYILSRTFTVKSKDGILRVHIPSTDKPASLIHGSIANVIEPDENKYAFDSSILDQLVLEVCHQS</sequence>
<reference evidence="1 2" key="1">
    <citation type="submission" date="2019-09" db="EMBL/GenBank/DDBJ databases">
        <title>Genome of Aliivibrio finisterrensis LMG 23869 (type strain).</title>
        <authorList>
            <person name="Bowman J.P."/>
        </authorList>
    </citation>
    <scope>NUCLEOTIDE SEQUENCE [LARGE SCALE GENOMIC DNA]</scope>
    <source>
        <strain evidence="1 2">LMG 23869</strain>
    </source>
</reference>
<proteinExistence type="predicted"/>
<name>A0A6N6RQ59_9GAMM</name>
<protein>
    <submittedName>
        <fullName evidence="1">Uncharacterized protein</fullName>
    </submittedName>
</protein>
<dbReference type="AlphaFoldDB" id="A0A6N6RQ59"/>
<dbReference type="Proteomes" id="UP000434870">
    <property type="component" value="Unassembled WGS sequence"/>
</dbReference>
<comment type="caution">
    <text evidence="1">The sequence shown here is derived from an EMBL/GenBank/DDBJ whole genome shotgun (WGS) entry which is preliminary data.</text>
</comment>
<dbReference type="EMBL" id="WBVP01000020">
    <property type="protein sequence ID" value="KAB2823591.1"/>
    <property type="molecule type" value="Genomic_DNA"/>
</dbReference>
<gene>
    <name evidence="1" type="ORF">F8B77_15030</name>
</gene>
<evidence type="ECO:0000313" key="1">
    <source>
        <dbReference type="EMBL" id="KAB2823591.1"/>
    </source>
</evidence>
<accession>A0A6N6RQ59</accession>
<organism evidence="1 2">
    <name type="scientific">Aliivibrio finisterrensis</name>
    <dbReference type="NCBI Taxonomy" id="511998"/>
    <lineage>
        <taxon>Bacteria</taxon>
        <taxon>Pseudomonadati</taxon>
        <taxon>Pseudomonadota</taxon>
        <taxon>Gammaproteobacteria</taxon>
        <taxon>Vibrionales</taxon>
        <taxon>Vibrionaceae</taxon>
        <taxon>Aliivibrio</taxon>
    </lineage>
</organism>